<evidence type="ECO:0000313" key="3">
    <source>
        <dbReference type="Proteomes" id="UP000317951"/>
    </source>
</evidence>
<dbReference type="EMBL" id="VFET01000009">
    <property type="protein sequence ID" value="TWS04230.1"/>
    <property type="molecule type" value="Genomic_DNA"/>
</dbReference>
<proteinExistence type="predicted"/>
<sequence>MSGPVRYKTVEQFSRESGYTPDAIRTKIRDGIWPKHAVWKKAPDGRVLIDVEGYYSWVEMGEASAPRLQVVSRSHSNTRASGAGRGSSSSPPPLT</sequence>
<accession>A0A5C5QFW4</accession>
<feature type="compositionally biased region" description="Low complexity" evidence="1">
    <location>
        <begin position="79"/>
        <end position="89"/>
    </location>
</feature>
<reference evidence="2 3" key="1">
    <citation type="submission" date="2019-06" db="EMBL/GenBank/DDBJ databases">
        <title>Pseudomonas bimorpha sp. nov. isolated from bovine raw milk and skim milk concentrate.</title>
        <authorList>
            <person name="Hofmann K."/>
            <person name="Huptas C."/>
            <person name="Doll E."/>
            <person name="Scherer S."/>
            <person name="Wenning M."/>
        </authorList>
    </citation>
    <scope>NUCLEOTIDE SEQUENCE [LARGE SCALE GENOMIC DNA]</scope>
    <source>
        <strain evidence="2 3">DSM 17835</strain>
    </source>
</reference>
<comment type="caution">
    <text evidence="2">The sequence shown here is derived from an EMBL/GenBank/DDBJ whole genome shotgun (WGS) entry which is preliminary data.</text>
</comment>
<dbReference type="Proteomes" id="UP000317951">
    <property type="component" value="Unassembled WGS sequence"/>
</dbReference>
<dbReference type="OrthoDB" id="8779418at2"/>
<organism evidence="2 3">
    <name type="scientific">Pseudomonas extremaustralis</name>
    <dbReference type="NCBI Taxonomy" id="359110"/>
    <lineage>
        <taxon>Bacteria</taxon>
        <taxon>Pseudomonadati</taxon>
        <taxon>Pseudomonadota</taxon>
        <taxon>Gammaproteobacteria</taxon>
        <taxon>Pseudomonadales</taxon>
        <taxon>Pseudomonadaceae</taxon>
        <taxon>Pseudomonas</taxon>
    </lineage>
</organism>
<name>A0A5C5QFW4_9PSED</name>
<feature type="region of interest" description="Disordered" evidence="1">
    <location>
        <begin position="69"/>
        <end position="95"/>
    </location>
</feature>
<evidence type="ECO:0000313" key="2">
    <source>
        <dbReference type="EMBL" id="TWS04230.1"/>
    </source>
</evidence>
<gene>
    <name evidence="2" type="ORF">FIV36_12370</name>
</gene>
<dbReference type="AlphaFoldDB" id="A0A5C5QFW4"/>
<protein>
    <submittedName>
        <fullName evidence="2">Excisionase</fullName>
    </submittedName>
</protein>
<evidence type="ECO:0000256" key="1">
    <source>
        <dbReference type="SAM" id="MobiDB-lite"/>
    </source>
</evidence>